<evidence type="ECO:0000256" key="4">
    <source>
        <dbReference type="ARBA" id="ARBA00022989"/>
    </source>
</evidence>
<keyword evidence="4 6" id="KW-1133">Transmembrane helix</keyword>
<evidence type="ECO:0000256" key="6">
    <source>
        <dbReference type="SAM" id="Phobius"/>
    </source>
</evidence>
<sequence>MIIHLIIHIMQKPGFYNQALHSTHTGIMDSFTRFFQTALQLAIIGAVWGVSELIVRFTHLPVSSGVLGLFLMLALLGCRIIRPGMVEHGAKWTLGELVFFFIPIMVSVLQYQDLLMSEGWQLILTIAVGTALVMISTALTLDFCYRWKRRLYKKLHS</sequence>
<evidence type="ECO:0000256" key="3">
    <source>
        <dbReference type="ARBA" id="ARBA00022692"/>
    </source>
</evidence>
<keyword evidence="2" id="KW-1003">Cell membrane</keyword>
<reference evidence="7" key="1">
    <citation type="submission" date="2021-04" db="EMBL/GenBank/DDBJ databases">
        <title>Characterizing Neisseria spp. as novel respiratory pathobionts in bronchiectasis.</title>
        <authorList>
            <person name="Li L."/>
            <person name="Mac Aogain M."/>
            <person name="Xu T."/>
            <person name="Jaggi T.K."/>
            <person name="Chan L.Y."/>
            <person name="Keir H.R."/>
            <person name="Dicker A.J."/>
            <person name="Qu J."/>
            <person name="Liu Y."/>
            <person name="Chen H.S."/>
            <person name="Koh M.S."/>
            <person name="Ong T.H."/>
            <person name="Lim A.Y.H."/>
            <person name="Abisheganaden J."/>
            <person name="Low T.B."/>
            <person name="Oliver B.G."/>
            <person name="Tan N.S."/>
            <person name="Fang M."/>
            <person name="Chalmers J.D."/>
            <person name="Chotirmall S.H."/>
        </authorList>
    </citation>
    <scope>NUCLEOTIDE SEQUENCE</scope>
    <source>
        <strain evidence="7">TT0073</strain>
    </source>
</reference>
<dbReference type="Proteomes" id="UP001057305">
    <property type="component" value="Chromosome"/>
</dbReference>
<keyword evidence="5 6" id="KW-0472">Membrane</keyword>
<organism evidence="7 8">
    <name type="scientific">Neisseria subflava</name>
    <dbReference type="NCBI Taxonomy" id="28449"/>
    <lineage>
        <taxon>Bacteria</taxon>
        <taxon>Pseudomonadati</taxon>
        <taxon>Pseudomonadota</taxon>
        <taxon>Betaproteobacteria</taxon>
        <taxon>Neisseriales</taxon>
        <taxon>Neisseriaceae</taxon>
        <taxon>Neisseria</taxon>
    </lineage>
</organism>
<accession>A0A9X9N3K2</accession>
<proteinExistence type="predicted"/>
<comment type="subcellular location">
    <subcellularLocation>
        <location evidence="1">Cell membrane</location>
        <topology evidence="1">Multi-pass membrane protein</topology>
    </subcellularLocation>
</comment>
<evidence type="ECO:0000313" key="8">
    <source>
        <dbReference type="Proteomes" id="UP001057305"/>
    </source>
</evidence>
<gene>
    <name evidence="7" type="ORF">KCG56_10785</name>
</gene>
<feature type="transmembrane region" description="Helical" evidence="6">
    <location>
        <begin position="31"/>
        <end position="50"/>
    </location>
</feature>
<dbReference type="EMBL" id="CP073116">
    <property type="protein sequence ID" value="UTG71807.1"/>
    <property type="molecule type" value="Genomic_DNA"/>
</dbReference>
<keyword evidence="3 6" id="KW-0812">Transmembrane</keyword>
<feature type="transmembrane region" description="Helical" evidence="6">
    <location>
        <begin position="123"/>
        <end position="145"/>
    </location>
</feature>
<dbReference type="GO" id="GO:0005886">
    <property type="term" value="C:plasma membrane"/>
    <property type="evidence" value="ECO:0007669"/>
    <property type="project" value="UniProtKB-SubCell"/>
</dbReference>
<evidence type="ECO:0000256" key="2">
    <source>
        <dbReference type="ARBA" id="ARBA00022475"/>
    </source>
</evidence>
<dbReference type="PANTHER" id="PTHR33931:SF2">
    <property type="entry name" value="HOLIN-LIKE PROTEIN CIDA"/>
    <property type="match status" value="1"/>
</dbReference>
<feature type="transmembrane region" description="Helical" evidence="6">
    <location>
        <begin position="62"/>
        <end position="81"/>
    </location>
</feature>
<dbReference type="AlphaFoldDB" id="A0A9X9N3K2"/>
<evidence type="ECO:0000313" key="7">
    <source>
        <dbReference type="EMBL" id="UTG71807.1"/>
    </source>
</evidence>
<protein>
    <submittedName>
        <fullName evidence="7">CidA/LrgA family protein</fullName>
    </submittedName>
</protein>
<dbReference type="InterPro" id="IPR005538">
    <property type="entry name" value="LrgA/CidA"/>
</dbReference>
<dbReference type="PANTHER" id="PTHR33931">
    <property type="entry name" value="HOLIN-LIKE PROTEIN CIDA-RELATED"/>
    <property type="match status" value="1"/>
</dbReference>
<evidence type="ECO:0000256" key="5">
    <source>
        <dbReference type="ARBA" id="ARBA00023136"/>
    </source>
</evidence>
<dbReference type="Pfam" id="PF03788">
    <property type="entry name" value="LrgA"/>
    <property type="match status" value="1"/>
</dbReference>
<evidence type="ECO:0000256" key="1">
    <source>
        <dbReference type="ARBA" id="ARBA00004651"/>
    </source>
</evidence>
<feature type="transmembrane region" description="Helical" evidence="6">
    <location>
        <begin position="93"/>
        <end position="111"/>
    </location>
</feature>
<name>A0A9X9N3K2_NEISU</name>
<dbReference type="RefSeq" id="WP_254321411.1">
    <property type="nucleotide sequence ID" value="NZ_CP073116.1"/>
</dbReference>